<dbReference type="Pfam" id="PF24684">
    <property type="entry name" value="Vgb_lyase"/>
    <property type="match status" value="1"/>
</dbReference>
<organism evidence="1">
    <name type="scientific">uncultured Blastococcus sp</name>
    <dbReference type="NCBI Taxonomy" id="217144"/>
    <lineage>
        <taxon>Bacteria</taxon>
        <taxon>Bacillati</taxon>
        <taxon>Actinomycetota</taxon>
        <taxon>Actinomycetes</taxon>
        <taxon>Geodermatophilales</taxon>
        <taxon>Geodermatophilaceae</taxon>
        <taxon>Blastococcus</taxon>
        <taxon>environmental samples</taxon>
    </lineage>
</organism>
<accession>A0A6J4JMN1</accession>
<dbReference type="InterPro" id="IPR051344">
    <property type="entry name" value="Vgb"/>
</dbReference>
<sequence length="207" mass="21872">MAAVWLAALAAPAAAQQLTYHQLPEGAQPAYIVTGPDGALWFTEQGPGRIGRLSVEGALREFGLIRPGSKPRMLAAGNGAIYYTDPLAGQLGRLDLDGRVKETSVQYCPRSSCGVRLPDDLTVAPDGLVWFSVDTLFATGAAPEDSYQDVCSVRPGLDGDQCTRIDPVFVPTGHATSGPTVGPDGAMWFTNKWLDIVGRIPASGTRS</sequence>
<dbReference type="EMBL" id="CADCTI010000316">
    <property type="protein sequence ID" value="CAA9282525.1"/>
    <property type="molecule type" value="Genomic_DNA"/>
</dbReference>
<protein>
    <submittedName>
        <fullName evidence="1">Uncharacterized protein</fullName>
    </submittedName>
</protein>
<dbReference type="GO" id="GO:0030288">
    <property type="term" value="C:outer membrane-bounded periplasmic space"/>
    <property type="evidence" value="ECO:0007669"/>
    <property type="project" value="TreeGrafter"/>
</dbReference>
<reference evidence="1" key="1">
    <citation type="submission" date="2020-02" db="EMBL/GenBank/DDBJ databases">
        <authorList>
            <person name="Meier V. D."/>
        </authorList>
    </citation>
    <scope>NUCLEOTIDE SEQUENCE</scope>
    <source>
        <strain evidence="1">AVDCRST_MAG57</strain>
    </source>
</reference>
<feature type="non-terminal residue" evidence="1">
    <location>
        <position position="207"/>
    </location>
</feature>
<dbReference type="PANTHER" id="PTHR40274:SF3">
    <property type="entry name" value="VIRGINIAMYCIN B LYASE"/>
    <property type="match status" value="1"/>
</dbReference>
<name>A0A6J4JMN1_9ACTN</name>
<dbReference type="PANTHER" id="PTHR40274">
    <property type="entry name" value="VIRGINIAMYCIN B LYASE"/>
    <property type="match status" value="1"/>
</dbReference>
<dbReference type="Gene3D" id="2.130.10.10">
    <property type="entry name" value="YVTN repeat-like/Quinoprotein amine dehydrogenase"/>
    <property type="match status" value="1"/>
</dbReference>
<evidence type="ECO:0000313" key="1">
    <source>
        <dbReference type="EMBL" id="CAA9282525.1"/>
    </source>
</evidence>
<dbReference type="SUPFAM" id="SSF63829">
    <property type="entry name" value="Calcium-dependent phosphotriesterase"/>
    <property type="match status" value="1"/>
</dbReference>
<proteinExistence type="predicted"/>
<dbReference type="AlphaFoldDB" id="A0A6J4JMN1"/>
<gene>
    <name evidence="1" type="ORF">AVDCRST_MAG57-3948</name>
</gene>
<dbReference type="InterPro" id="IPR015943">
    <property type="entry name" value="WD40/YVTN_repeat-like_dom_sf"/>
</dbReference>